<dbReference type="EMBL" id="LCKT01000007">
    <property type="protein sequence ID" value="KKU04851.1"/>
    <property type="molecule type" value="Genomic_DNA"/>
</dbReference>
<name>A0A0G1M997_9BACT</name>
<dbReference type="Proteomes" id="UP000034696">
    <property type="component" value="Unassembled WGS sequence"/>
</dbReference>
<accession>A0A0G1M997</accession>
<protein>
    <submittedName>
        <fullName evidence="2">Uncharacterized protein</fullName>
    </submittedName>
</protein>
<sequence>MNENIELYDLRPLKDTRISQSNHPKNKGNTFRTLQVFECPICGALSNKVEIGRRIFGGLFRGTVCPYSADCWHHELEEKIEQLQRLQKEIKHDREEHAALIQNDIAGQPDFLQKKIITHTKTFRKGRCKHSESKCPGFYFRVLD</sequence>
<evidence type="ECO:0000256" key="1">
    <source>
        <dbReference type="SAM" id="Coils"/>
    </source>
</evidence>
<proteinExistence type="predicted"/>
<feature type="coiled-coil region" evidence="1">
    <location>
        <begin position="69"/>
        <end position="103"/>
    </location>
</feature>
<evidence type="ECO:0000313" key="2">
    <source>
        <dbReference type="EMBL" id="KKU04851.1"/>
    </source>
</evidence>
<organism evidence="2 3">
    <name type="scientific">Candidatus Giovannonibacteria bacterium GW2011_GWA2_45_21</name>
    <dbReference type="NCBI Taxonomy" id="1618649"/>
    <lineage>
        <taxon>Bacteria</taxon>
        <taxon>Candidatus Giovannoniibacteriota</taxon>
    </lineage>
</organism>
<keyword evidence="1" id="KW-0175">Coiled coil</keyword>
<reference evidence="2 3" key="1">
    <citation type="journal article" date="2015" name="Nature">
        <title>rRNA introns, odd ribosomes, and small enigmatic genomes across a large radiation of phyla.</title>
        <authorList>
            <person name="Brown C.T."/>
            <person name="Hug L.A."/>
            <person name="Thomas B.C."/>
            <person name="Sharon I."/>
            <person name="Castelle C.J."/>
            <person name="Singh A."/>
            <person name="Wilkins M.J."/>
            <person name="Williams K.H."/>
            <person name="Banfield J.F."/>
        </authorList>
    </citation>
    <scope>NUCLEOTIDE SEQUENCE [LARGE SCALE GENOMIC DNA]</scope>
</reference>
<comment type="caution">
    <text evidence="2">The sequence shown here is derived from an EMBL/GenBank/DDBJ whole genome shotgun (WGS) entry which is preliminary data.</text>
</comment>
<evidence type="ECO:0000313" key="3">
    <source>
        <dbReference type="Proteomes" id="UP000034696"/>
    </source>
</evidence>
<gene>
    <name evidence="2" type="ORF">UX06_C0007G0006</name>
</gene>
<dbReference type="AlphaFoldDB" id="A0A0G1M997"/>